<name>A0ABQ9EWJ8_TEGGR</name>
<dbReference type="EMBL" id="JARBDR010000657">
    <property type="protein sequence ID" value="KAJ8308357.1"/>
    <property type="molecule type" value="Genomic_DNA"/>
</dbReference>
<keyword evidence="2" id="KW-1185">Reference proteome</keyword>
<dbReference type="Proteomes" id="UP001217089">
    <property type="component" value="Unassembled WGS sequence"/>
</dbReference>
<evidence type="ECO:0000313" key="2">
    <source>
        <dbReference type="Proteomes" id="UP001217089"/>
    </source>
</evidence>
<evidence type="ECO:0000313" key="1">
    <source>
        <dbReference type="EMBL" id="KAJ8308357.1"/>
    </source>
</evidence>
<organism evidence="1 2">
    <name type="scientific">Tegillarca granosa</name>
    <name type="common">Malaysian cockle</name>
    <name type="synonym">Anadara granosa</name>
    <dbReference type="NCBI Taxonomy" id="220873"/>
    <lineage>
        <taxon>Eukaryota</taxon>
        <taxon>Metazoa</taxon>
        <taxon>Spiralia</taxon>
        <taxon>Lophotrochozoa</taxon>
        <taxon>Mollusca</taxon>
        <taxon>Bivalvia</taxon>
        <taxon>Autobranchia</taxon>
        <taxon>Pteriomorphia</taxon>
        <taxon>Arcoida</taxon>
        <taxon>Arcoidea</taxon>
        <taxon>Arcidae</taxon>
        <taxon>Tegillarca</taxon>
    </lineage>
</organism>
<reference evidence="1 2" key="1">
    <citation type="submission" date="2022-12" db="EMBL/GenBank/DDBJ databases">
        <title>Chromosome-level genome of Tegillarca granosa.</title>
        <authorList>
            <person name="Kim J."/>
        </authorList>
    </citation>
    <scope>NUCLEOTIDE SEQUENCE [LARGE SCALE GENOMIC DNA]</scope>
    <source>
        <strain evidence="1">Teg-2019</strain>
        <tissue evidence="1">Adductor muscle</tissue>
    </source>
</reference>
<accession>A0ABQ9EWJ8</accession>
<sequence length="177" mass="19470">MNSQNGSICSYDMSTVRSTDSRVSRISHDIDPRRFSACYPSTTGTMLSLHSNRPFSWHSESFDLDAQLHAASIHRDSTVPTSVDNHYSVPQNLDNFLNPTSSWAQAIANTLQFRPGMDRYSPELVASHHMIPPKISSGGHNSTVDRNISPKPLKETIVSLALVNEDVLESVLGSGCL</sequence>
<gene>
    <name evidence="1" type="ORF">KUTeg_013231</name>
</gene>
<proteinExistence type="predicted"/>
<protein>
    <submittedName>
        <fullName evidence="1">Uncharacterized protein</fullName>
    </submittedName>
</protein>
<comment type="caution">
    <text evidence="1">The sequence shown here is derived from an EMBL/GenBank/DDBJ whole genome shotgun (WGS) entry which is preliminary data.</text>
</comment>